<comment type="caution">
    <text evidence="2">The sequence shown here is derived from an EMBL/GenBank/DDBJ whole genome shotgun (WGS) entry which is preliminary data.</text>
</comment>
<evidence type="ECO:0000313" key="2">
    <source>
        <dbReference type="EMBL" id="ELY60525.1"/>
    </source>
</evidence>
<protein>
    <submittedName>
        <fullName evidence="2">Uncharacterized protein</fullName>
    </submittedName>
</protein>
<reference evidence="2 3" key="1">
    <citation type="journal article" date="2014" name="PLoS Genet.">
        <title>Phylogenetically driven sequencing of extremely halophilic archaea reveals strategies for static and dynamic osmo-response.</title>
        <authorList>
            <person name="Becker E.A."/>
            <person name="Seitzer P.M."/>
            <person name="Tritt A."/>
            <person name="Larsen D."/>
            <person name="Krusor M."/>
            <person name="Yao A.I."/>
            <person name="Wu D."/>
            <person name="Madern D."/>
            <person name="Eisen J.A."/>
            <person name="Darling A.E."/>
            <person name="Facciotti M.T."/>
        </authorList>
    </citation>
    <scope>NUCLEOTIDE SEQUENCE [LARGE SCALE GENOMIC DNA]</scope>
    <source>
        <strain evidence="2 3">DSM 10524</strain>
    </source>
</reference>
<dbReference type="AlphaFoldDB" id="L9XFQ0"/>
<keyword evidence="3" id="KW-1185">Reference proteome</keyword>
<dbReference type="OrthoDB" id="201636at2157"/>
<dbReference type="EMBL" id="AOIB01000013">
    <property type="protein sequence ID" value="ELY60525.1"/>
    <property type="molecule type" value="Genomic_DNA"/>
</dbReference>
<keyword evidence="1" id="KW-0812">Transmembrane</keyword>
<gene>
    <name evidence="2" type="ORF">C491_04485</name>
</gene>
<name>L9XFQ0_9EURY</name>
<organism evidence="2 3">
    <name type="scientific">Natronococcus amylolyticus DSM 10524</name>
    <dbReference type="NCBI Taxonomy" id="1227497"/>
    <lineage>
        <taxon>Archaea</taxon>
        <taxon>Methanobacteriati</taxon>
        <taxon>Methanobacteriota</taxon>
        <taxon>Stenosarchaea group</taxon>
        <taxon>Halobacteria</taxon>
        <taxon>Halobacteriales</taxon>
        <taxon>Natrialbaceae</taxon>
        <taxon>Natronococcus</taxon>
    </lineage>
</organism>
<accession>L9XFQ0</accession>
<keyword evidence="1" id="KW-1133">Transmembrane helix</keyword>
<dbReference type="RefSeq" id="WP_005554090.1">
    <property type="nucleotide sequence ID" value="NZ_AOIB01000013.1"/>
</dbReference>
<dbReference type="STRING" id="1227497.C491_04485"/>
<sequence length="64" mass="6926">MNGTERAFGETRTLLGAVRHSLTSEDFPDRSVRDTVLVGLVYAATVLLLPFAIGVDLANLAAHW</sequence>
<proteinExistence type="predicted"/>
<evidence type="ECO:0000256" key="1">
    <source>
        <dbReference type="SAM" id="Phobius"/>
    </source>
</evidence>
<feature type="transmembrane region" description="Helical" evidence="1">
    <location>
        <begin position="36"/>
        <end position="58"/>
    </location>
</feature>
<dbReference type="Proteomes" id="UP000011688">
    <property type="component" value="Unassembled WGS sequence"/>
</dbReference>
<keyword evidence="1" id="KW-0472">Membrane</keyword>
<evidence type="ECO:0000313" key="3">
    <source>
        <dbReference type="Proteomes" id="UP000011688"/>
    </source>
</evidence>